<comment type="caution">
    <text evidence="6">The sequence shown here is derived from an EMBL/GenBank/DDBJ whole genome shotgun (WGS) entry which is preliminary data.</text>
</comment>
<dbReference type="RefSeq" id="WP_231449474.1">
    <property type="nucleotide sequence ID" value="NZ_JAJOMB010000032.1"/>
</dbReference>
<dbReference type="Pfam" id="PF00440">
    <property type="entry name" value="TetR_N"/>
    <property type="match status" value="1"/>
</dbReference>
<dbReference type="GO" id="GO:0000976">
    <property type="term" value="F:transcription cis-regulatory region binding"/>
    <property type="evidence" value="ECO:0007669"/>
    <property type="project" value="TreeGrafter"/>
</dbReference>
<dbReference type="PROSITE" id="PS01081">
    <property type="entry name" value="HTH_TETR_1"/>
    <property type="match status" value="1"/>
</dbReference>
<evidence type="ECO:0000256" key="4">
    <source>
        <dbReference type="PROSITE-ProRule" id="PRU00335"/>
    </source>
</evidence>
<accession>A0A9X1NP34</accession>
<dbReference type="Gene3D" id="1.10.357.10">
    <property type="entry name" value="Tetracycline Repressor, domain 2"/>
    <property type="match status" value="1"/>
</dbReference>
<evidence type="ECO:0000313" key="7">
    <source>
        <dbReference type="Proteomes" id="UP001138997"/>
    </source>
</evidence>
<name>A0A9X1NP34_9ACTN</name>
<dbReference type="AlphaFoldDB" id="A0A9X1NP34"/>
<dbReference type="Proteomes" id="UP001138997">
    <property type="component" value="Unassembled WGS sequence"/>
</dbReference>
<dbReference type="InterPro" id="IPR009057">
    <property type="entry name" value="Homeodomain-like_sf"/>
</dbReference>
<evidence type="ECO:0000256" key="3">
    <source>
        <dbReference type="ARBA" id="ARBA00023163"/>
    </source>
</evidence>
<dbReference type="PRINTS" id="PR00455">
    <property type="entry name" value="HTHTETR"/>
</dbReference>
<evidence type="ECO:0000313" key="6">
    <source>
        <dbReference type="EMBL" id="MCD5316623.1"/>
    </source>
</evidence>
<dbReference type="InterPro" id="IPR023772">
    <property type="entry name" value="DNA-bd_HTH_TetR-type_CS"/>
</dbReference>
<protein>
    <submittedName>
        <fullName evidence="6">TetR/AcrR family transcriptional regulator</fullName>
    </submittedName>
</protein>
<keyword evidence="2 4" id="KW-0238">DNA-binding</keyword>
<feature type="domain" description="HTH tetR-type" evidence="5">
    <location>
        <begin position="9"/>
        <end position="69"/>
    </location>
</feature>
<organism evidence="6 7">
    <name type="scientific">Kineosporia babensis</name>
    <dbReference type="NCBI Taxonomy" id="499548"/>
    <lineage>
        <taxon>Bacteria</taxon>
        <taxon>Bacillati</taxon>
        <taxon>Actinomycetota</taxon>
        <taxon>Actinomycetes</taxon>
        <taxon>Kineosporiales</taxon>
        <taxon>Kineosporiaceae</taxon>
        <taxon>Kineosporia</taxon>
    </lineage>
</organism>
<keyword evidence="7" id="KW-1185">Reference proteome</keyword>
<evidence type="ECO:0000256" key="2">
    <source>
        <dbReference type="ARBA" id="ARBA00023125"/>
    </source>
</evidence>
<dbReference type="GO" id="GO:0003700">
    <property type="term" value="F:DNA-binding transcription factor activity"/>
    <property type="evidence" value="ECO:0007669"/>
    <property type="project" value="TreeGrafter"/>
</dbReference>
<dbReference type="PANTHER" id="PTHR30055">
    <property type="entry name" value="HTH-TYPE TRANSCRIPTIONAL REGULATOR RUTR"/>
    <property type="match status" value="1"/>
</dbReference>
<dbReference type="InterPro" id="IPR001647">
    <property type="entry name" value="HTH_TetR"/>
</dbReference>
<feature type="DNA-binding region" description="H-T-H motif" evidence="4">
    <location>
        <begin position="32"/>
        <end position="51"/>
    </location>
</feature>
<dbReference type="EMBL" id="JAJOMB010000032">
    <property type="protein sequence ID" value="MCD5316623.1"/>
    <property type="molecule type" value="Genomic_DNA"/>
</dbReference>
<dbReference type="InterPro" id="IPR050109">
    <property type="entry name" value="HTH-type_TetR-like_transc_reg"/>
</dbReference>
<dbReference type="PROSITE" id="PS50977">
    <property type="entry name" value="HTH_TETR_2"/>
    <property type="match status" value="1"/>
</dbReference>
<evidence type="ECO:0000256" key="1">
    <source>
        <dbReference type="ARBA" id="ARBA00023015"/>
    </source>
</evidence>
<proteinExistence type="predicted"/>
<gene>
    <name evidence="6" type="ORF">LR394_37565</name>
</gene>
<reference evidence="6" key="1">
    <citation type="submission" date="2021-11" db="EMBL/GenBank/DDBJ databases">
        <title>Streptomyces corallinus and Kineosporia corallina sp. nov., two new coral-derived marine actinobacteria.</title>
        <authorList>
            <person name="Buangrab K."/>
            <person name="Sutthacheep M."/>
            <person name="Yeemin T."/>
            <person name="Harunari E."/>
            <person name="Igarashi Y."/>
            <person name="Sripreechasak P."/>
            <person name="Kanchanasin P."/>
            <person name="Tanasupawat S."/>
            <person name="Phongsopitanun W."/>
        </authorList>
    </citation>
    <scope>NUCLEOTIDE SEQUENCE</scope>
    <source>
        <strain evidence="6">JCM 31032</strain>
    </source>
</reference>
<sequence length="195" mass="21826">MSLRERKKLEAWRSIRAAAATLFEAHGYEAVSVEEIAAAANVSRATFFNYFHSKEAVVTAQDPQDLDEWLDLLKARPETEQLWDSLSEILLGVAETLRDWLPTRRRIQRAAPSLEATRFDIGHQFFDQLLVWAAGRAADGGQATAVLQCHLALATNVAAYRLWGDTEDFDDYVDRLREQLAYARPAAAITSSTAS</sequence>
<evidence type="ECO:0000259" key="5">
    <source>
        <dbReference type="PROSITE" id="PS50977"/>
    </source>
</evidence>
<keyword evidence="1" id="KW-0805">Transcription regulation</keyword>
<dbReference type="PANTHER" id="PTHR30055:SF234">
    <property type="entry name" value="HTH-TYPE TRANSCRIPTIONAL REGULATOR BETI"/>
    <property type="match status" value="1"/>
</dbReference>
<dbReference type="SUPFAM" id="SSF46689">
    <property type="entry name" value="Homeodomain-like"/>
    <property type="match status" value="1"/>
</dbReference>
<keyword evidence="3" id="KW-0804">Transcription</keyword>